<reference evidence="1 2" key="1">
    <citation type="submission" date="2024-01" db="EMBL/GenBank/DDBJ databases">
        <title>The complete chloroplast genome sequence of Lithospermum erythrorhizon: insights into the phylogenetic relationship among Boraginaceae species and the maternal lineages of purple gromwells.</title>
        <authorList>
            <person name="Okada T."/>
            <person name="Watanabe K."/>
        </authorList>
    </citation>
    <scope>NUCLEOTIDE SEQUENCE [LARGE SCALE GENOMIC DNA]</scope>
</reference>
<dbReference type="EMBL" id="BAABME010005966">
    <property type="protein sequence ID" value="GAA0167099.1"/>
    <property type="molecule type" value="Genomic_DNA"/>
</dbReference>
<accession>A0AAV3QST8</accession>
<evidence type="ECO:0000313" key="2">
    <source>
        <dbReference type="Proteomes" id="UP001454036"/>
    </source>
</evidence>
<dbReference type="PANTHER" id="PTHR46890:SF48">
    <property type="entry name" value="RNA-DIRECTED DNA POLYMERASE"/>
    <property type="match status" value="1"/>
</dbReference>
<keyword evidence="2" id="KW-1185">Reference proteome</keyword>
<organism evidence="1 2">
    <name type="scientific">Lithospermum erythrorhizon</name>
    <name type="common">Purple gromwell</name>
    <name type="synonym">Lithospermum officinale var. erythrorhizon</name>
    <dbReference type="NCBI Taxonomy" id="34254"/>
    <lineage>
        <taxon>Eukaryota</taxon>
        <taxon>Viridiplantae</taxon>
        <taxon>Streptophyta</taxon>
        <taxon>Embryophyta</taxon>
        <taxon>Tracheophyta</taxon>
        <taxon>Spermatophyta</taxon>
        <taxon>Magnoliopsida</taxon>
        <taxon>eudicotyledons</taxon>
        <taxon>Gunneridae</taxon>
        <taxon>Pentapetalae</taxon>
        <taxon>asterids</taxon>
        <taxon>lamiids</taxon>
        <taxon>Boraginales</taxon>
        <taxon>Boraginaceae</taxon>
        <taxon>Boraginoideae</taxon>
        <taxon>Lithospermeae</taxon>
        <taxon>Lithospermum</taxon>
    </lineage>
</organism>
<protein>
    <recommendedName>
        <fullName evidence="3">Reverse transcriptase domain-containing protein</fullName>
    </recommendedName>
</protein>
<dbReference type="InterPro" id="IPR052343">
    <property type="entry name" value="Retrotransposon-Effector_Assoc"/>
</dbReference>
<dbReference type="Proteomes" id="UP001454036">
    <property type="component" value="Unassembled WGS sequence"/>
</dbReference>
<comment type="caution">
    <text evidence="1">The sequence shown here is derived from an EMBL/GenBank/DDBJ whole genome shotgun (WGS) entry which is preliminary data.</text>
</comment>
<name>A0AAV3QST8_LITER</name>
<sequence>MREELIVPAVTQRGLKGKEIIVESPILNEEFNSCGPGVYGAEKKVLQLGSHINFKTGFTETLKFFEFQNTAPTHNICTRLGSVSETERVLKRGSSNVSGYRKRYHPYYRGEASISPTKKHLLSIDGLDDESSSDPMAKVEGFHRDVASIHTVATKLYEKLFTAQNGGNCFTQGQVDTNFLEFEATRRMDFPFTREEVKNYLCSMNDTKAPGPDGIPAKLYQHFWDTVSEKLCNMTLNFLNNGIFLKKFNFTLITLVPKVDRPICMAQFRPIALCNIPTKFITKTLDIRLKKFLPTVISETQIAFVPNRLITDNVLIAYEAHHVIKHRNSWEEDLILLR</sequence>
<gene>
    <name evidence="1" type="ORF">LIER_22108</name>
</gene>
<evidence type="ECO:0008006" key="3">
    <source>
        <dbReference type="Google" id="ProtNLM"/>
    </source>
</evidence>
<dbReference type="PANTHER" id="PTHR46890">
    <property type="entry name" value="NON-LTR RETROLELEMENT REVERSE TRANSCRIPTASE-LIKE PROTEIN-RELATED"/>
    <property type="match status" value="1"/>
</dbReference>
<proteinExistence type="predicted"/>
<evidence type="ECO:0000313" key="1">
    <source>
        <dbReference type="EMBL" id="GAA0167099.1"/>
    </source>
</evidence>
<dbReference type="AlphaFoldDB" id="A0AAV3QST8"/>